<dbReference type="SUPFAM" id="SSF49373">
    <property type="entry name" value="Invasin/intimin cell-adhesion fragments"/>
    <property type="match status" value="1"/>
</dbReference>
<protein>
    <recommendedName>
        <fullName evidence="4">Big-1 domain-containing protein</fullName>
    </recommendedName>
</protein>
<evidence type="ECO:0000313" key="2">
    <source>
        <dbReference type="EMBL" id="EYF06381.1"/>
    </source>
</evidence>
<evidence type="ECO:0000313" key="3">
    <source>
        <dbReference type="Proteomes" id="UP000019678"/>
    </source>
</evidence>
<feature type="chain" id="PRO_5001500463" description="Big-1 domain-containing protein" evidence="1">
    <location>
        <begin position="21"/>
        <end position="500"/>
    </location>
</feature>
<dbReference type="InterPro" id="IPR008964">
    <property type="entry name" value="Invasin/intimin_cell_adhesion"/>
</dbReference>
<keyword evidence="3" id="KW-1185">Reference proteome</keyword>
<gene>
    <name evidence="2" type="ORF">CAP_1911</name>
</gene>
<evidence type="ECO:0008006" key="4">
    <source>
        <dbReference type="Google" id="ProtNLM"/>
    </source>
</evidence>
<dbReference type="AlphaFoldDB" id="A0A017TCM0"/>
<reference evidence="2 3" key="1">
    <citation type="submission" date="2013-05" db="EMBL/GenBank/DDBJ databases">
        <title>Genome assembly of Chondromyces apiculatus DSM 436.</title>
        <authorList>
            <person name="Sharma G."/>
            <person name="Khatri I."/>
            <person name="Kaur C."/>
            <person name="Mayilraj S."/>
            <person name="Subramanian S."/>
        </authorList>
    </citation>
    <scope>NUCLEOTIDE SEQUENCE [LARGE SCALE GENOMIC DNA]</scope>
    <source>
        <strain evidence="2 3">DSM 436</strain>
    </source>
</reference>
<comment type="caution">
    <text evidence="2">The sequence shown here is derived from an EMBL/GenBank/DDBJ whole genome shotgun (WGS) entry which is preliminary data.</text>
</comment>
<name>A0A017TCM0_9BACT</name>
<dbReference type="Proteomes" id="UP000019678">
    <property type="component" value="Unassembled WGS sequence"/>
</dbReference>
<dbReference type="InterPro" id="IPR013783">
    <property type="entry name" value="Ig-like_fold"/>
</dbReference>
<keyword evidence="1" id="KW-0732">Signal</keyword>
<dbReference type="RefSeq" id="WP_044239968.1">
    <property type="nucleotide sequence ID" value="NZ_ASRX01000016.1"/>
</dbReference>
<accession>A0A017TCM0</accession>
<dbReference type="STRING" id="1192034.CAP_1911"/>
<dbReference type="Gene3D" id="2.60.40.10">
    <property type="entry name" value="Immunoglobulins"/>
    <property type="match status" value="1"/>
</dbReference>
<feature type="signal peptide" evidence="1">
    <location>
        <begin position="1"/>
        <end position="20"/>
    </location>
</feature>
<dbReference type="OrthoDB" id="5484015at2"/>
<dbReference type="EMBL" id="ASRX01000016">
    <property type="protein sequence ID" value="EYF06381.1"/>
    <property type="molecule type" value="Genomic_DNA"/>
</dbReference>
<proteinExistence type="predicted"/>
<evidence type="ECO:0000256" key="1">
    <source>
        <dbReference type="SAM" id="SignalP"/>
    </source>
</evidence>
<dbReference type="eggNOG" id="ENOG50316DD">
    <property type="taxonomic scope" value="Bacteria"/>
</dbReference>
<sequence>MRHFLPWVSLTALVMLPAAACSSDDDGAAPEPSGHIAIFLERDDASQPNPVRVTVQLTDAAGNPDLGKSITVEAEGGDAGSVVEDGEGLYSAVVVPAVAGGATGEVRIVATSGARRAEAWAVVLPQIDSTWGQPERVPGLVNTDGTEDSPEVSPDGNWLIVSTYSPVDLQCCLAGAALPGCSGEPRAVSNPACSASLGPYAGPERPDMLGASRIRSATEIDHTAPRVGITTAGDAVPPTAAYGFRRQEDGSFGDPFVIGLDMDGFTYAPFGFSFVGTPTQAEPPEPQRAALLFSFLPLQAPQNYSDLFFVEATLGEKILLGSYSAPSGQPVTDDFLPLTLPLNPLEQHQSNPSFGGRQVWFDSEVAADEERDLFFATTAGTLPDTALAPTARVGVSAPGVAEYQPYFDAPSTRLFFSKNFNAVVSSHYEGGDPAKSASWSEVRTELSVGGLVGGVGAVSSIGEPSLARLDDGSEWLYFAYYVRRDGRYDGSIGRVRRRPE</sequence>
<organism evidence="2 3">
    <name type="scientific">Chondromyces apiculatus DSM 436</name>
    <dbReference type="NCBI Taxonomy" id="1192034"/>
    <lineage>
        <taxon>Bacteria</taxon>
        <taxon>Pseudomonadati</taxon>
        <taxon>Myxococcota</taxon>
        <taxon>Polyangia</taxon>
        <taxon>Polyangiales</taxon>
        <taxon>Polyangiaceae</taxon>
        <taxon>Chondromyces</taxon>
    </lineage>
</organism>